<dbReference type="EMBL" id="BK059085">
    <property type="protein sequence ID" value="DAE28389.1"/>
    <property type="molecule type" value="Genomic_DNA"/>
</dbReference>
<accession>A0A8S5RBF2</accession>
<evidence type="ECO:0000313" key="2">
    <source>
        <dbReference type="EMBL" id="DAE28389.1"/>
    </source>
</evidence>
<feature type="compositionally biased region" description="Polar residues" evidence="1">
    <location>
        <begin position="1"/>
        <end position="10"/>
    </location>
</feature>
<reference evidence="2" key="1">
    <citation type="journal article" date="2021" name="Proc. Natl. Acad. Sci. U.S.A.">
        <title>A Catalog of Tens of Thousands of Viruses from Human Metagenomes Reveals Hidden Associations with Chronic Diseases.</title>
        <authorList>
            <person name="Tisza M.J."/>
            <person name="Buck C.B."/>
        </authorList>
    </citation>
    <scope>NUCLEOTIDE SEQUENCE</scope>
    <source>
        <strain evidence="2">CtLl75</strain>
    </source>
</reference>
<feature type="region of interest" description="Disordered" evidence="1">
    <location>
        <begin position="1"/>
        <end position="34"/>
    </location>
</feature>
<organism evidence="2">
    <name type="scientific">virus sp. ctLl75</name>
    <dbReference type="NCBI Taxonomy" id="2828249"/>
    <lineage>
        <taxon>Viruses</taxon>
    </lineage>
</organism>
<protein>
    <submittedName>
        <fullName evidence="2">Uncharacterized protein</fullName>
    </submittedName>
</protein>
<sequence>MKSELQSVLSSLLMRQKSEAERERLSVLRIPDKE</sequence>
<proteinExistence type="predicted"/>
<name>A0A8S5RBF2_9VIRU</name>
<feature type="compositionally biased region" description="Basic and acidic residues" evidence="1">
    <location>
        <begin position="16"/>
        <end position="34"/>
    </location>
</feature>
<evidence type="ECO:0000256" key="1">
    <source>
        <dbReference type="SAM" id="MobiDB-lite"/>
    </source>
</evidence>